<dbReference type="InterPro" id="IPR036361">
    <property type="entry name" value="SAP_dom_sf"/>
</dbReference>
<dbReference type="GO" id="GO:0003723">
    <property type="term" value="F:RNA binding"/>
    <property type="evidence" value="ECO:0007669"/>
    <property type="project" value="TreeGrafter"/>
</dbReference>
<reference evidence="2" key="2">
    <citation type="submission" date="2025-09" db="UniProtKB">
        <authorList>
            <consortium name="Ensembl"/>
        </authorList>
    </citation>
    <scope>IDENTIFICATION</scope>
</reference>
<feature type="domain" description="SAP" evidence="1">
    <location>
        <begin position="26"/>
        <end position="60"/>
    </location>
</feature>
<dbReference type="Gene3D" id="1.10.720.30">
    <property type="entry name" value="SAP domain"/>
    <property type="match status" value="1"/>
</dbReference>
<accession>A0A669QGU3</accession>
<sequence>IKIRRRSSAAAKMADGEEVTLDGRPLHLLRVADLKAALERRGLAKSGQKSALVKRLRGVR</sequence>
<dbReference type="AlphaFoldDB" id="A0A669QGU3"/>
<dbReference type="Ensembl" id="ENSPCLT00000026927.1">
    <property type="protein sequence ID" value="ENSPCLP00000019914.1"/>
    <property type="gene ID" value="ENSPCLG00000016973.1"/>
</dbReference>
<dbReference type="SMART" id="SM00513">
    <property type="entry name" value="SAP"/>
    <property type="match status" value="1"/>
</dbReference>
<evidence type="ECO:0000313" key="2">
    <source>
        <dbReference type="Ensembl" id="ENSPCLP00000019914.1"/>
    </source>
</evidence>
<dbReference type="Pfam" id="PF02037">
    <property type="entry name" value="SAP"/>
    <property type="match status" value="1"/>
</dbReference>
<keyword evidence="3" id="KW-1185">Reference proteome</keyword>
<dbReference type="GO" id="GO:0061574">
    <property type="term" value="C:ASAP complex"/>
    <property type="evidence" value="ECO:0007669"/>
    <property type="project" value="TreeGrafter"/>
</dbReference>
<protein>
    <recommendedName>
        <fullName evidence="1">SAP domain-containing protein</fullName>
    </recommendedName>
</protein>
<dbReference type="Proteomes" id="UP000472261">
    <property type="component" value="Unplaced"/>
</dbReference>
<dbReference type="PANTHER" id="PTHR46589:SF1">
    <property type="entry name" value="APOPTOTIC CHROMATIN CONDENSATION INDUCER IN THE NUCLEUS"/>
    <property type="match status" value="1"/>
</dbReference>
<dbReference type="SUPFAM" id="SSF68906">
    <property type="entry name" value="SAP domain"/>
    <property type="match status" value="1"/>
</dbReference>
<proteinExistence type="predicted"/>
<organism evidence="2 3">
    <name type="scientific">Phasianus colchicus</name>
    <name type="common">Common pheasant</name>
    <dbReference type="NCBI Taxonomy" id="9054"/>
    <lineage>
        <taxon>Eukaryota</taxon>
        <taxon>Metazoa</taxon>
        <taxon>Chordata</taxon>
        <taxon>Craniata</taxon>
        <taxon>Vertebrata</taxon>
        <taxon>Euteleostomi</taxon>
        <taxon>Archelosauria</taxon>
        <taxon>Archosauria</taxon>
        <taxon>Dinosauria</taxon>
        <taxon>Saurischia</taxon>
        <taxon>Theropoda</taxon>
        <taxon>Coelurosauria</taxon>
        <taxon>Aves</taxon>
        <taxon>Neognathae</taxon>
        <taxon>Galloanserae</taxon>
        <taxon>Galliformes</taxon>
        <taxon>Phasianidae</taxon>
        <taxon>Phasianinae</taxon>
        <taxon>Phasianus</taxon>
    </lineage>
</organism>
<evidence type="ECO:0000313" key="3">
    <source>
        <dbReference type="Proteomes" id="UP000472261"/>
    </source>
</evidence>
<evidence type="ECO:0000259" key="1">
    <source>
        <dbReference type="PROSITE" id="PS50800"/>
    </source>
</evidence>
<dbReference type="InterPro" id="IPR003034">
    <property type="entry name" value="SAP_dom"/>
</dbReference>
<dbReference type="GO" id="GO:0071011">
    <property type="term" value="C:precatalytic spliceosome"/>
    <property type="evidence" value="ECO:0007669"/>
    <property type="project" value="TreeGrafter"/>
</dbReference>
<dbReference type="PANTHER" id="PTHR46589">
    <property type="entry name" value="APOPTOTIC CHROMATIN CONDENSATION INDUCER IN THE NUCLEUS"/>
    <property type="match status" value="1"/>
</dbReference>
<dbReference type="GO" id="GO:0008380">
    <property type="term" value="P:RNA splicing"/>
    <property type="evidence" value="ECO:0007669"/>
    <property type="project" value="TreeGrafter"/>
</dbReference>
<name>A0A669QGU3_PHACC</name>
<reference evidence="2" key="1">
    <citation type="submission" date="2025-08" db="UniProtKB">
        <authorList>
            <consortium name="Ensembl"/>
        </authorList>
    </citation>
    <scope>IDENTIFICATION</scope>
</reference>
<dbReference type="PROSITE" id="PS50800">
    <property type="entry name" value="SAP"/>
    <property type="match status" value="1"/>
</dbReference>
<dbReference type="InterPro" id="IPR052793">
    <property type="entry name" value="EJC-associated_protein"/>
</dbReference>